<accession>A5DYE8</accession>
<dbReference type="GO" id="GO:0005886">
    <property type="term" value="C:plasma membrane"/>
    <property type="evidence" value="ECO:0007669"/>
    <property type="project" value="TreeGrafter"/>
</dbReference>
<feature type="transmembrane region" description="Helical" evidence="9">
    <location>
        <begin position="191"/>
        <end position="213"/>
    </location>
</feature>
<evidence type="ECO:0000256" key="8">
    <source>
        <dbReference type="ARBA" id="ARBA00023136"/>
    </source>
</evidence>
<protein>
    <recommendedName>
        <fullName evidence="10">ABC transmembrane type-1 domain-containing protein</fullName>
    </recommendedName>
</protein>
<keyword evidence="7 9" id="KW-1133">Transmembrane helix</keyword>
<reference evidence="11 12" key="1">
    <citation type="journal article" date="2009" name="Nature">
        <title>Evolution of pathogenicity and sexual reproduction in eight Candida genomes.</title>
        <authorList>
            <person name="Butler G."/>
            <person name="Rasmussen M.D."/>
            <person name="Lin M.F."/>
            <person name="Santos M.A."/>
            <person name="Sakthikumar S."/>
            <person name="Munro C.A."/>
            <person name="Rheinbay E."/>
            <person name="Grabherr M."/>
            <person name="Forche A."/>
            <person name="Reedy J.L."/>
            <person name="Agrafioti I."/>
            <person name="Arnaud M.B."/>
            <person name="Bates S."/>
            <person name="Brown A.J."/>
            <person name="Brunke S."/>
            <person name="Costanzo M.C."/>
            <person name="Fitzpatrick D.A."/>
            <person name="de Groot P.W."/>
            <person name="Harris D."/>
            <person name="Hoyer L.L."/>
            <person name="Hube B."/>
            <person name="Klis F.M."/>
            <person name="Kodira C."/>
            <person name="Lennard N."/>
            <person name="Logue M.E."/>
            <person name="Martin R."/>
            <person name="Neiman A.M."/>
            <person name="Nikolaou E."/>
            <person name="Quail M.A."/>
            <person name="Quinn J."/>
            <person name="Santos M.C."/>
            <person name="Schmitzberger F.F."/>
            <person name="Sherlock G."/>
            <person name="Shah P."/>
            <person name="Silverstein K.A."/>
            <person name="Skrzypek M.S."/>
            <person name="Soll D."/>
            <person name="Staggs R."/>
            <person name="Stansfield I."/>
            <person name="Stumpf M.P."/>
            <person name="Sudbery P.E."/>
            <person name="Srikantha T."/>
            <person name="Zeng Q."/>
            <person name="Berman J."/>
            <person name="Berriman M."/>
            <person name="Heitman J."/>
            <person name="Gow N.A."/>
            <person name="Lorenz M.C."/>
            <person name="Birren B.W."/>
            <person name="Kellis M."/>
            <person name="Cuomo C.A."/>
        </authorList>
    </citation>
    <scope>NUCLEOTIDE SEQUENCE [LARGE SCALE GENOMIC DNA]</scope>
    <source>
        <strain evidence="12">ATCC 11503 / BCRC 21390 / CBS 2605 / JCM 1781 / NBRC 1676 / NRRL YB-4239</strain>
    </source>
</reference>
<feature type="non-terminal residue" evidence="11">
    <location>
        <position position="274"/>
    </location>
</feature>
<gene>
    <name evidence="11" type="ORF">LELG_02385</name>
</gene>
<dbReference type="HOGENOM" id="CLU_1017621_0_0_1"/>
<evidence type="ECO:0000256" key="9">
    <source>
        <dbReference type="SAM" id="Phobius"/>
    </source>
</evidence>
<dbReference type="EMBL" id="CH981526">
    <property type="protein sequence ID" value="EDK44206.1"/>
    <property type="molecule type" value="Genomic_DNA"/>
</dbReference>
<dbReference type="GO" id="GO:0008559">
    <property type="term" value="F:ABC-type xenobiotic transporter activity"/>
    <property type="evidence" value="ECO:0007669"/>
    <property type="project" value="TreeGrafter"/>
</dbReference>
<evidence type="ECO:0000256" key="5">
    <source>
        <dbReference type="ARBA" id="ARBA00022741"/>
    </source>
</evidence>
<feature type="domain" description="ABC transmembrane type-1" evidence="10">
    <location>
        <begin position="150"/>
        <end position="274"/>
    </location>
</feature>
<dbReference type="GO" id="GO:0005524">
    <property type="term" value="F:ATP binding"/>
    <property type="evidence" value="ECO:0007669"/>
    <property type="project" value="UniProtKB-KW"/>
</dbReference>
<evidence type="ECO:0000256" key="2">
    <source>
        <dbReference type="ARBA" id="ARBA00009726"/>
    </source>
</evidence>
<keyword evidence="12" id="KW-1185">Reference proteome</keyword>
<evidence type="ECO:0000256" key="3">
    <source>
        <dbReference type="ARBA" id="ARBA00022448"/>
    </source>
</evidence>
<dbReference type="OMA" id="HEKEFAT"/>
<dbReference type="InterPro" id="IPR050173">
    <property type="entry name" value="ABC_transporter_C-like"/>
</dbReference>
<keyword evidence="5" id="KW-0547">Nucleotide-binding</keyword>
<dbReference type="OrthoDB" id="4090645at2759"/>
<evidence type="ECO:0000313" key="11">
    <source>
        <dbReference type="EMBL" id="EDK44206.1"/>
    </source>
</evidence>
<dbReference type="InParanoid" id="A5DYE8"/>
<keyword evidence="8 9" id="KW-0472">Membrane</keyword>
<dbReference type="PANTHER" id="PTHR24223">
    <property type="entry name" value="ATP-BINDING CASSETTE SUB-FAMILY C"/>
    <property type="match status" value="1"/>
</dbReference>
<dbReference type="InterPro" id="IPR036640">
    <property type="entry name" value="ABC1_TM_sf"/>
</dbReference>
<dbReference type="Pfam" id="PF00664">
    <property type="entry name" value="ABC_membrane"/>
    <property type="match status" value="1"/>
</dbReference>
<dbReference type="InterPro" id="IPR011527">
    <property type="entry name" value="ABC1_TM_dom"/>
</dbReference>
<dbReference type="Gene3D" id="1.20.1560.10">
    <property type="entry name" value="ABC transporter type 1, transmembrane domain"/>
    <property type="match status" value="1"/>
</dbReference>
<dbReference type="PANTHER" id="PTHR24223:SF456">
    <property type="entry name" value="MULTIDRUG RESISTANCE-ASSOCIATED PROTEIN LETHAL(2)03659"/>
    <property type="match status" value="1"/>
</dbReference>
<comment type="similarity">
    <text evidence="2">Belongs to the ABC transporter superfamily. ABCC family. Conjugate transporter (TC 3.A.1.208) subfamily.</text>
</comment>
<keyword evidence="6" id="KW-0067">ATP-binding</keyword>
<dbReference type="AlphaFoldDB" id="A5DYE8"/>
<evidence type="ECO:0000259" key="10">
    <source>
        <dbReference type="PROSITE" id="PS50929"/>
    </source>
</evidence>
<organism evidence="11 12">
    <name type="scientific">Lodderomyces elongisporus (strain ATCC 11503 / CBS 2605 / JCM 1781 / NBRC 1676 / NRRL YB-4239)</name>
    <name type="common">Yeast</name>
    <name type="synonym">Saccharomyces elongisporus</name>
    <dbReference type="NCBI Taxonomy" id="379508"/>
    <lineage>
        <taxon>Eukaryota</taxon>
        <taxon>Fungi</taxon>
        <taxon>Dikarya</taxon>
        <taxon>Ascomycota</taxon>
        <taxon>Saccharomycotina</taxon>
        <taxon>Pichiomycetes</taxon>
        <taxon>Debaryomycetaceae</taxon>
        <taxon>Candida/Lodderomyces clade</taxon>
        <taxon>Lodderomyces</taxon>
    </lineage>
</organism>
<dbReference type="eggNOG" id="KOG0054">
    <property type="taxonomic scope" value="Eukaryota"/>
</dbReference>
<dbReference type="STRING" id="379508.A5DYE8"/>
<dbReference type="SUPFAM" id="SSF90123">
    <property type="entry name" value="ABC transporter transmembrane region"/>
    <property type="match status" value="1"/>
</dbReference>
<evidence type="ECO:0000256" key="6">
    <source>
        <dbReference type="ARBA" id="ARBA00022840"/>
    </source>
</evidence>
<dbReference type="Proteomes" id="UP000001996">
    <property type="component" value="Unassembled WGS sequence"/>
</dbReference>
<keyword evidence="3" id="KW-0813">Transport</keyword>
<evidence type="ECO:0000256" key="1">
    <source>
        <dbReference type="ARBA" id="ARBA00004141"/>
    </source>
</evidence>
<dbReference type="VEuPathDB" id="FungiDB:LELG_02385"/>
<name>A5DYE8_LODEL</name>
<comment type="subcellular location">
    <subcellularLocation>
        <location evidence="1">Membrane</location>
        <topology evidence="1">Multi-pass membrane protein</topology>
    </subcellularLocation>
</comment>
<sequence>MADSSLENQQQLQRQKRLLSIFFSKHVPHVPTEDERKPYPQNSANFLWRIFFWWLSPVMKTGYTRTLQPEDLFYLTDDIKVQTMADNFYRYMTNDIERAKQKWVAEKCKKRGETLETSSVDPEQDLKDFELSKFLTVWALAKTFKWQYTWACVCLALSNAGQTTMPLLTKKLIRYVELKAMGDETGIGKGLGYSFGTAAIVFIVGVLINHFFYRSMMTGAQAKAVLTKALLDKSFKLSSEAKHKYPASKITSMLGHTDLSRIDFALGFQPFLIV</sequence>
<proteinExistence type="inferred from homology"/>
<dbReference type="PROSITE" id="PS50929">
    <property type="entry name" value="ABC_TM1F"/>
    <property type="match status" value="1"/>
</dbReference>
<evidence type="ECO:0000256" key="7">
    <source>
        <dbReference type="ARBA" id="ARBA00022989"/>
    </source>
</evidence>
<evidence type="ECO:0000313" key="12">
    <source>
        <dbReference type="Proteomes" id="UP000001996"/>
    </source>
</evidence>
<evidence type="ECO:0000256" key="4">
    <source>
        <dbReference type="ARBA" id="ARBA00022692"/>
    </source>
</evidence>
<keyword evidence="4 9" id="KW-0812">Transmembrane</keyword>